<dbReference type="AlphaFoldDB" id="A0A8J6L4V4"/>
<name>A0A8J6L4V4_MICOH</name>
<reference evidence="2" key="1">
    <citation type="submission" date="2020-03" db="EMBL/GenBank/DDBJ databases">
        <title>Studies in the Genomics of Life Span.</title>
        <authorList>
            <person name="Glass D."/>
        </authorList>
    </citation>
    <scope>NUCLEOTIDE SEQUENCE</scope>
    <source>
        <strain evidence="2">LTLLF</strain>
        <tissue evidence="2">Muscle</tissue>
    </source>
</reference>
<dbReference type="Proteomes" id="UP000710432">
    <property type="component" value="Unassembled WGS sequence"/>
</dbReference>
<proteinExistence type="predicted"/>
<feature type="compositionally biased region" description="Basic and acidic residues" evidence="1">
    <location>
        <begin position="54"/>
        <end position="63"/>
    </location>
</feature>
<evidence type="ECO:0000256" key="1">
    <source>
        <dbReference type="SAM" id="MobiDB-lite"/>
    </source>
</evidence>
<protein>
    <submittedName>
        <fullName evidence="2">Rho guanine nucleotide exchange factor 25</fullName>
    </submittedName>
</protein>
<accession>A0A8J6L4V4</accession>
<gene>
    <name evidence="2" type="ORF">LTLLF_206640</name>
</gene>
<sequence>MKPPDRPTPGRTDRILGVMGGMLRACAVPGQEGSPKRDSLGPGSTKTESDCTEEDQRGEREPEVRAWALQPGKKLGLGGAQFALLRKVPDVCPHFGGSQAPEGGVECPRAPPLALGQLRRLDFALIGD</sequence>
<evidence type="ECO:0000313" key="2">
    <source>
        <dbReference type="EMBL" id="KAH0520433.1"/>
    </source>
</evidence>
<organism evidence="2 3">
    <name type="scientific">Microtus ochrogaster</name>
    <name type="common">Prairie vole</name>
    <dbReference type="NCBI Taxonomy" id="79684"/>
    <lineage>
        <taxon>Eukaryota</taxon>
        <taxon>Metazoa</taxon>
        <taxon>Chordata</taxon>
        <taxon>Craniata</taxon>
        <taxon>Vertebrata</taxon>
        <taxon>Euteleostomi</taxon>
        <taxon>Mammalia</taxon>
        <taxon>Eutheria</taxon>
        <taxon>Euarchontoglires</taxon>
        <taxon>Glires</taxon>
        <taxon>Rodentia</taxon>
        <taxon>Myomorpha</taxon>
        <taxon>Muroidea</taxon>
        <taxon>Cricetidae</taxon>
        <taxon>Arvicolinae</taxon>
        <taxon>Microtus</taxon>
    </lineage>
</organism>
<feature type="region of interest" description="Disordered" evidence="1">
    <location>
        <begin position="27"/>
        <end position="63"/>
    </location>
</feature>
<evidence type="ECO:0000313" key="3">
    <source>
        <dbReference type="Proteomes" id="UP000710432"/>
    </source>
</evidence>
<comment type="caution">
    <text evidence="2">The sequence shown here is derived from an EMBL/GenBank/DDBJ whole genome shotgun (WGS) entry which is preliminary data.</text>
</comment>
<dbReference type="EMBL" id="JAATJU010000900">
    <property type="protein sequence ID" value="KAH0520433.1"/>
    <property type="molecule type" value="Genomic_DNA"/>
</dbReference>